<evidence type="ECO:0000256" key="6">
    <source>
        <dbReference type="SAM" id="MobiDB-lite"/>
    </source>
</evidence>
<evidence type="ECO:0000256" key="3">
    <source>
        <dbReference type="PIRSR" id="PIRSR630564-1"/>
    </source>
</evidence>
<dbReference type="GO" id="GO:0010506">
    <property type="term" value="P:regulation of autophagy"/>
    <property type="evidence" value="ECO:0007669"/>
    <property type="project" value="TreeGrafter"/>
</dbReference>
<dbReference type="GO" id="GO:0005737">
    <property type="term" value="C:cytoplasm"/>
    <property type="evidence" value="ECO:0007669"/>
    <property type="project" value="TreeGrafter"/>
</dbReference>
<sequence>MIEKKLICSEFLGSSNNYWLRQIPFLPSESIEILDETATGSVCLTSFRLILYCKHQENIISIPTLLIRLVESSSLVHMCIVTKIGKVFTCQFKSVLACEAWVKHINAVLESPKNFSQTFAFRFQDVLKRRDVNHPFLIPVKETLDLGVNDTTFEAQLVLHEFTRMGFNSNWKITDINSDFKICSSYPKYHIMPRDISDQVVPSMATFRSHNRFPSVVWRSRRTGAVLLRCAQPCVGIMCSRNEVDERFVGAVLENCKRDPQTRQNQEDSFGLLIIDARNYSAAQFNRLRGGGFEYMEYYDQSEIRFMELPNLHAVRLSFERLILLYRKPDSNWYSALERTMWLTYISQLLKAACEVVAGLDVKGRPVMVHCTDGWDRTPQLTSLAQILLDPYYRTIQGFRILVEREWLQFGHKFADRCGHSLRTCSPEEQSPIFLQWLDCVRQVQRQFPSYFEFNEFFLIKMAIHTYSGLFGTFLYNSELERQAAHCASQTCSIWAFLNPKHNWSIYNYLYEEKLEVINPAWHVRSLELWDSLYVNALLPSNTTPPLSQPPALTTPFRRSSDTPVPLQISTSCFNAASSLGVLSSGPPTTSIASTLSSVAAGTNASSLDETSVPLRSQSMCSINLASATVPSAPSPLPELTIKPVPPLRGASLELVYNDQTQASRVAQCSLSPVYSKLSKEDEKARVAAVDADDSALKCSLSDQALSMNVADDSPLPGQVRSSSAPFSSLERKKSTRGFRLSSLGDNETIVVNDAPLDEIRDAGDAEGLDSVTVTTAAEAALDRIAVSKSFIQTQTVLPSSFSPTAWSSGYFNPPVFSTTYRKLTDESVSLGENGETVDKSSVPSSSNHAYEGSVSKVVSDNLFNQNQSRTGNDLQHGHSTSNNIKRDTESGVPNLTDSNLNLTDTLLDAGASSGRHLDMGDSNFPTDLDGLPLRIDTVTAKLHQRHRQEARASAEHQCRIDRLEAEIANLKVEMARLRELTTKTNEVVTRSADYAYQSAFPQSTPSLVATAQNGYANRPMNQPSSIAEALTDAIDSQQPINGCNSCGDVYETVHGALLDTQPATDDGLLNWSEGFVSTATLPRRHKYGPSTSSDVSSFDVVERSAVPSCSGSGGEPVCDGFDYTVGCLISPSHCNRCFCRTCPEASQRLSTCKPSDCSCFHKHLLDVNAPREILIRSPDTVLDGMYRSHTLTSTSTSSSSSCVESNTCRRVDRRFSSGSSLNACRNRSSGHSQNGTAKA</sequence>
<keyword evidence="5" id="KW-0175">Coiled coil</keyword>
<dbReference type="SUPFAM" id="SSF52799">
    <property type="entry name" value="(Phosphotyrosine protein) phosphatases II"/>
    <property type="match status" value="1"/>
</dbReference>
<dbReference type="InterPro" id="IPR016130">
    <property type="entry name" value="Tyr_Pase_AS"/>
</dbReference>
<feature type="coiled-coil region" evidence="5">
    <location>
        <begin position="954"/>
        <end position="981"/>
    </location>
</feature>
<dbReference type="GO" id="GO:0016020">
    <property type="term" value="C:membrane"/>
    <property type="evidence" value="ECO:0007669"/>
    <property type="project" value="TreeGrafter"/>
</dbReference>
<dbReference type="InterPro" id="IPR003595">
    <property type="entry name" value="Tyr_Pase_cat"/>
</dbReference>
<dbReference type="WBParaSite" id="MCU_003614-RB">
    <property type="protein sequence ID" value="MCU_003614-RB"/>
    <property type="gene ID" value="MCU_003614"/>
</dbReference>
<feature type="active site" description="Phosphocysteine intermediate" evidence="3">
    <location>
        <position position="371"/>
    </location>
</feature>
<organism evidence="8">
    <name type="scientific">Mesocestoides corti</name>
    <name type="common">Flatworm</name>
    <dbReference type="NCBI Taxonomy" id="53468"/>
    <lineage>
        <taxon>Eukaryota</taxon>
        <taxon>Metazoa</taxon>
        <taxon>Spiralia</taxon>
        <taxon>Lophotrochozoa</taxon>
        <taxon>Platyhelminthes</taxon>
        <taxon>Cestoda</taxon>
        <taxon>Eucestoda</taxon>
        <taxon>Cyclophyllidea</taxon>
        <taxon>Mesocestoididae</taxon>
        <taxon>Mesocestoides</taxon>
    </lineage>
</organism>
<feature type="domain" description="Myotubularin phosphatase" evidence="7">
    <location>
        <begin position="152"/>
        <end position="534"/>
    </location>
</feature>
<reference evidence="8" key="1">
    <citation type="submission" date="2019-11" db="UniProtKB">
        <authorList>
            <consortium name="WormBaseParasite"/>
        </authorList>
    </citation>
    <scope>IDENTIFICATION</scope>
</reference>
<evidence type="ECO:0000256" key="1">
    <source>
        <dbReference type="ARBA" id="ARBA00007471"/>
    </source>
</evidence>
<dbReference type="SMART" id="SM00404">
    <property type="entry name" value="PTPc_motif"/>
    <property type="match status" value="1"/>
</dbReference>
<dbReference type="PROSITE" id="PS51339">
    <property type="entry name" value="PPASE_MYOTUBULARIN"/>
    <property type="match status" value="1"/>
</dbReference>
<evidence type="ECO:0000259" key="7">
    <source>
        <dbReference type="PROSITE" id="PS51339"/>
    </source>
</evidence>
<feature type="compositionally biased region" description="Polar residues" evidence="6">
    <location>
        <begin position="866"/>
        <end position="884"/>
    </location>
</feature>
<evidence type="ECO:0000256" key="5">
    <source>
        <dbReference type="SAM" id="Coils"/>
    </source>
</evidence>
<feature type="region of interest" description="Disordered" evidence="6">
    <location>
        <begin position="712"/>
        <end position="731"/>
    </location>
</feature>
<dbReference type="PANTHER" id="PTHR10807:SF75">
    <property type="entry name" value="PHOSPHATIDYLINOSITOL-3-PHOSPHATE PHOSPHATASE"/>
    <property type="match status" value="1"/>
</dbReference>
<feature type="binding site" evidence="4">
    <location>
        <begin position="371"/>
        <end position="377"/>
    </location>
    <ligand>
        <name>substrate</name>
    </ligand>
</feature>
<dbReference type="InterPro" id="IPR010569">
    <property type="entry name" value="Myotubularin-like_Pase_dom"/>
</dbReference>
<dbReference type="AlphaFoldDB" id="A0A5K3EYN1"/>
<dbReference type="GO" id="GO:0019903">
    <property type="term" value="F:protein phosphatase binding"/>
    <property type="evidence" value="ECO:0007669"/>
    <property type="project" value="TreeGrafter"/>
</dbReference>
<dbReference type="GO" id="GO:0046856">
    <property type="term" value="P:phosphatidylinositol dephosphorylation"/>
    <property type="evidence" value="ECO:0007669"/>
    <property type="project" value="TreeGrafter"/>
</dbReference>
<dbReference type="InterPro" id="IPR029021">
    <property type="entry name" value="Prot-tyrosine_phosphatase-like"/>
</dbReference>
<proteinExistence type="inferred from homology"/>
<dbReference type="Pfam" id="PF06602">
    <property type="entry name" value="Myotub-related"/>
    <property type="match status" value="1"/>
</dbReference>
<feature type="region of interest" description="Disordered" evidence="6">
    <location>
        <begin position="1219"/>
        <end position="1240"/>
    </location>
</feature>
<dbReference type="PROSITE" id="PS00383">
    <property type="entry name" value="TYR_PHOSPHATASE_1"/>
    <property type="match status" value="1"/>
</dbReference>
<feature type="region of interest" description="Disordered" evidence="6">
    <location>
        <begin position="545"/>
        <end position="564"/>
    </location>
</feature>
<dbReference type="PANTHER" id="PTHR10807">
    <property type="entry name" value="MYOTUBULARIN-RELATED"/>
    <property type="match status" value="1"/>
</dbReference>
<name>A0A5K3EYN1_MESCO</name>
<evidence type="ECO:0000313" key="8">
    <source>
        <dbReference type="WBParaSite" id="MCU_003614-RB"/>
    </source>
</evidence>
<protein>
    <submittedName>
        <fullName evidence="8">Myotubularin phosphatase domain-containing protein</fullName>
    </submittedName>
</protein>
<dbReference type="InterPro" id="IPR030564">
    <property type="entry name" value="Myotubularin"/>
</dbReference>
<comment type="similarity">
    <text evidence="1">Belongs to the protein-tyrosine phosphatase family. Non-receptor class myotubularin subfamily.</text>
</comment>
<evidence type="ECO:0000256" key="2">
    <source>
        <dbReference type="ARBA" id="ARBA00023098"/>
    </source>
</evidence>
<accession>A0A5K3EYN1</accession>
<evidence type="ECO:0000256" key="4">
    <source>
        <dbReference type="PIRSR" id="PIRSR630564-2"/>
    </source>
</evidence>
<dbReference type="CDD" id="cd14533">
    <property type="entry name" value="PTP-MTMR3-like"/>
    <property type="match status" value="1"/>
</dbReference>
<dbReference type="GO" id="GO:0052629">
    <property type="term" value="F:phosphatidylinositol-3,5-bisphosphate 3-phosphatase activity"/>
    <property type="evidence" value="ECO:0007669"/>
    <property type="project" value="TreeGrafter"/>
</dbReference>
<keyword evidence="2" id="KW-0443">Lipid metabolism</keyword>
<feature type="region of interest" description="Disordered" evidence="6">
    <location>
        <begin position="866"/>
        <end position="898"/>
    </location>
</feature>
<dbReference type="GO" id="GO:0004438">
    <property type="term" value="F:phosphatidylinositol-3-phosphate phosphatase activity"/>
    <property type="evidence" value="ECO:0007669"/>
    <property type="project" value="TreeGrafter"/>
</dbReference>